<dbReference type="AlphaFoldDB" id="A0A9Q8PJ49"/>
<proteinExistence type="predicted"/>
<dbReference type="KEGG" id="ffu:CLAFUR5_12656"/>
<dbReference type="GeneID" id="71992534"/>
<keyword evidence="1" id="KW-0812">Transmembrane</keyword>
<keyword evidence="1" id="KW-1133">Transmembrane helix</keyword>
<name>A0A9Q8PJ49_PASFU</name>
<dbReference type="Proteomes" id="UP000756132">
    <property type="component" value="Chromosome 11"/>
</dbReference>
<accession>A0A9Q8PJ49</accession>
<dbReference type="EMBL" id="CP090173">
    <property type="protein sequence ID" value="UJO23371.1"/>
    <property type="molecule type" value="Genomic_DNA"/>
</dbReference>
<dbReference type="RefSeq" id="XP_047767737.1">
    <property type="nucleotide sequence ID" value="XM_047911804.1"/>
</dbReference>
<organism evidence="2 3">
    <name type="scientific">Passalora fulva</name>
    <name type="common">Tomato leaf mold</name>
    <name type="synonym">Cladosporium fulvum</name>
    <dbReference type="NCBI Taxonomy" id="5499"/>
    <lineage>
        <taxon>Eukaryota</taxon>
        <taxon>Fungi</taxon>
        <taxon>Dikarya</taxon>
        <taxon>Ascomycota</taxon>
        <taxon>Pezizomycotina</taxon>
        <taxon>Dothideomycetes</taxon>
        <taxon>Dothideomycetidae</taxon>
        <taxon>Mycosphaerellales</taxon>
        <taxon>Mycosphaerellaceae</taxon>
        <taxon>Fulvia</taxon>
    </lineage>
</organism>
<reference evidence="2" key="2">
    <citation type="journal article" date="2022" name="Microb. Genom.">
        <title>A chromosome-scale genome assembly of the tomato pathogen Cladosporium fulvum reveals a compartmentalized genome architecture and the presence of a dispensable chromosome.</title>
        <authorList>
            <person name="Zaccaron A.Z."/>
            <person name="Chen L.H."/>
            <person name="Samaras A."/>
            <person name="Stergiopoulos I."/>
        </authorList>
    </citation>
    <scope>NUCLEOTIDE SEQUENCE</scope>
    <source>
        <strain evidence="2">Race5_Kim</strain>
    </source>
</reference>
<evidence type="ECO:0000313" key="2">
    <source>
        <dbReference type="EMBL" id="UJO23371.1"/>
    </source>
</evidence>
<reference evidence="2" key="1">
    <citation type="submission" date="2021-12" db="EMBL/GenBank/DDBJ databases">
        <authorList>
            <person name="Zaccaron A."/>
            <person name="Stergiopoulos I."/>
        </authorList>
    </citation>
    <scope>NUCLEOTIDE SEQUENCE</scope>
    <source>
        <strain evidence="2">Race5_Kim</strain>
    </source>
</reference>
<keyword evidence="3" id="KW-1185">Reference proteome</keyword>
<feature type="transmembrane region" description="Helical" evidence="1">
    <location>
        <begin position="290"/>
        <end position="313"/>
    </location>
</feature>
<keyword evidence="1" id="KW-0472">Membrane</keyword>
<evidence type="ECO:0000256" key="1">
    <source>
        <dbReference type="SAM" id="Phobius"/>
    </source>
</evidence>
<protein>
    <submittedName>
        <fullName evidence="2">Uncharacterized protein</fullName>
    </submittedName>
</protein>
<sequence length="348" mass="39215">MAPINEAKITALHNLRLVDAHEALPAQCEPDRRPPGMVLSCSSTPSPKSKAKFNSLPDELLLTIYNFNATRIFDIADLHRYISGARASKAIYRCALESLCRHFNIPKDIRLRHIPDLFTNIEIFVDTLNLAEPGMRIPSTRTGHDFAAFGMPKEFGLSQLTFLAADGFSVLSKQRFEGLAIDERIVDTRVGTLDLRVVTSDEIEYAWEGIVDGLLVGMPSVAALDIKLEVEKPTWSEIRYPNRLTRKAVRAYQKEGLSVRVTGPRWPEVGTVDKKLSRDFCRVEARLYRFHPAALILAYVSVFLAIWMALCFLSKAMFGHKLSISPSEVRWQGTRTSNTATTTWRLHL</sequence>
<gene>
    <name evidence="2" type="ORF">CLAFUR5_12656</name>
</gene>
<evidence type="ECO:0000313" key="3">
    <source>
        <dbReference type="Proteomes" id="UP000756132"/>
    </source>
</evidence>